<organism evidence="2 3">
    <name type="scientific">Janthinobacterium lividum</name>
    <dbReference type="NCBI Taxonomy" id="29581"/>
    <lineage>
        <taxon>Bacteria</taxon>
        <taxon>Pseudomonadati</taxon>
        <taxon>Pseudomonadota</taxon>
        <taxon>Betaproteobacteria</taxon>
        <taxon>Burkholderiales</taxon>
        <taxon>Oxalobacteraceae</taxon>
        <taxon>Janthinobacterium</taxon>
    </lineage>
</organism>
<name>A0A5C4NN66_9BURK</name>
<protein>
    <submittedName>
        <fullName evidence="2">DUF3833 domain-containing protein</fullName>
    </submittedName>
</protein>
<comment type="caution">
    <text evidence="2">The sequence shown here is derived from an EMBL/GenBank/DDBJ whole genome shotgun (WGS) entry which is preliminary data.</text>
</comment>
<dbReference type="Pfam" id="PF12915">
    <property type="entry name" value="DUF3833"/>
    <property type="match status" value="1"/>
</dbReference>
<dbReference type="InterPro" id="IPR024409">
    <property type="entry name" value="DUF3833"/>
</dbReference>
<proteinExistence type="predicted"/>
<dbReference type="EMBL" id="VDGE01000008">
    <property type="protein sequence ID" value="TNC75470.1"/>
    <property type="molecule type" value="Genomic_DNA"/>
</dbReference>
<feature type="chain" id="PRO_5022947480" evidence="1">
    <location>
        <begin position="23"/>
        <end position="176"/>
    </location>
</feature>
<feature type="signal peptide" evidence="1">
    <location>
        <begin position="1"/>
        <end position="22"/>
    </location>
</feature>
<gene>
    <name evidence="2" type="ORF">FHI69_19365</name>
</gene>
<evidence type="ECO:0000313" key="3">
    <source>
        <dbReference type="Proteomes" id="UP000305681"/>
    </source>
</evidence>
<dbReference type="AlphaFoldDB" id="A0A5C4NN66"/>
<dbReference type="Proteomes" id="UP000305681">
    <property type="component" value="Unassembled WGS sequence"/>
</dbReference>
<keyword evidence="1" id="KW-0732">Signal</keyword>
<evidence type="ECO:0000313" key="2">
    <source>
        <dbReference type="EMBL" id="TNC75470.1"/>
    </source>
</evidence>
<accession>A0A5C4NN66</accession>
<reference evidence="2 3" key="1">
    <citation type="submission" date="2019-06" db="EMBL/GenBank/DDBJ databases">
        <title>Genome sequence of Janthinobacterium lividum UCD_MED1.</title>
        <authorList>
            <person name="De Leon M.E."/>
            <person name="Jospin G."/>
        </authorList>
    </citation>
    <scope>NUCLEOTIDE SEQUENCE [LARGE SCALE GENOMIC DNA]</scope>
    <source>
        <strain evidence="2 3">UCD_MED1</strain>
    </source>
</reference>
<evidence type="ECO:0000256" key="1">
    <source>
        <dbReference type="SAM" id="SignalP"/>
    </source>
</evidence>
<sequence length="176" mass="19390">MTAAALLLALTACSTPPTPAMYAQETPRLDLQQYFNGTLDAHGIFQDRSGKVVKRFTVVMRASWVGEIGTLDEDFTYSDGSKQRRVWTLRKTAPGRFIGTASDVIGEAVGEVAGNALRWQYVLALPVDGTVYHVDFEDWMFLMDDKVMLNRAAMSKFGFSLGAVTLSFSKRPQAAP</sequence>